<comment type="caution">
    <text evidence="1">The sequence shown here is derived from an EMBL/GenBank/DDBJ whole genome shotgun (WGS) entry which is preliminary data.</text>
</comment>
<gene>
    <name evidence="1" type="ORF">BGZ95_011685</name>
</gene>
<name>A0AAD4DA45_9FUNG</name>
<organism evidence="1 2">
    <name type="scientific">Linnemannia exigua</name>
    <dbReference type="NCBI Taxonomy" id="604196"/>
    <lineage>
        <taxon>Eukaryota</taxon>
        <taxon>Fungi</taxon>
        <taxon>Fungi incertae sedis</taxon>
        <taxon>Mucoromycota</taxon>
        <taxon>Mortierellomycotina</taxon>
        <taxon>Mortierellomycetes</taxon>
        <taxon>Mortierellales</taxon>
        <taxon>Mortierellaceae</taxon>
        <taxon>Linnemannia</taxon>
    </lineage>
</organism>
<dbReference type="Proteomes" id="UP001194580">
    <property type="component" value="Unassembled WGS sequence"/>
</dbReference>
<protein>
    <submittedName>
        <fullName evidence="1">Uncharacterized protein</fullName>
    </submittedName>
</protein>
<dbReference type="AlphaFoldDB" id="A0AAD4DA45"/>
<dbReference type="EMBL" id="JAAAIL010000903">
    <property type="protein sequence ID" value="KAG0272558.1"/>
    <property type="molecule type" value="Genomic_DNA"/>
</dbReference>
<evidence type="ECO:0000313" key="2">
    <source>
        <dbReference type="Proteomes" id="UP001194580"/>
    </source>
</evidence>
<reference evidence="1" key="1">
    <citation type="journal article" date="2020" name="Fungal Divers.">
        <title>Resolving the Mortierellaceae phylogeny through synthesis of multi-gene phylogenetics and phylogenomics.</title>
        <authorList>
            <person name="Vandepol N."/>
            <person name="Liber J."/>
            <person name="Desiro A."/>
            <person name="Na H."/>
            <person name="Kennedy M."/>
            <person name="Barry K."/>
            <person name="Grigoriev I.V."/>
            <person name="Miller A.N."/>
            <person name="O'Donnell K."/>
            <person name="Stajich J.E."/>
            <person name="Bonito G."/>
        </authorList>
    </citation>
    <scope>NUCLEOTIDE SEQUENCE</scope>
    <source>
        <strain evidence="1">NRRL 28262</strain>
    </source>
</reference>
<sequence>DVAWDYSIDRSRLPGKHPVYTIATFRKSINDPEKSLKAWINGRAKSVPGQIGESSA</sequence>
<evidence type="ECO:0000313" key="1">
    <source>
        <dbReference type="EMBL" id="KAG0272558.1"/>
    </source>
</evidence>
<proteinExistence type="predicted"/>
<accession>A0AAD4DA45</accession>
<feature type="non-terminal residue" evidence="1">
    <location>
        <position position="1"/>
    </location>
</feature>
<keyword evidence="2" id="KW-1185">Reference proteome</keyword>